<feature type="non-terminal residue" evidence="1">
    <location>
        <position position="1"/>
    </location>
</feature>
<evidence type="ECO:0000313" key="1">
    <source>
        <dbReference type="EMBL" id="OCK86902.1"/>
    </source>
</evidence>
<gene>
    <name evidence="1" type="ORF">K441DRAFT_711913</name>
</gene>
<organism evidence="1 2">
    <name type="scientific">Cenococcum geophilum 1.58</name>
    <dbReference type="NCBI Taxonomy" id="794803"/>
    <lineage>
        <taxon>Eukaryota</taxon>
        <taxon>Fungi</taxon>
        <taxon>Dikarya</taxon>
        <taxon>Ascomycota</taxon>
        <taxon>Pezizomycotina</taxon>
        <taxon>Dothideomycetes</taxon>
        <taxon>Pleosporomycetidae</taxon>
        <taxon>Gloniales</taxon>
        <taxon>Gloniaceae</taxon>
        <taxon>Cenococcum</taxon>
    </lineage>
</organism>
<protein>
    <submittedName>
        <fullName evidence="1">Uncharacterized protein</fullName>
    </submittedName>
</protein>
<dbReference type="Proteomes" id="UP000250078">
    <property type="component" value="Unassembled WGS sequence"/>
</dbReference>
<name>A0ACC8EKY4_9PEZI</name>
<reference evidence="1 2" key="1">
    <citation type="journal article" date="2016" name="Nat. Commun.">
        <title>Ectomycorrhizal ecology is imprinted in the genome of the dominant symbiotic fungus Cenococcum geophilum.</title>
        <authorList>
            <consortium name="DOE Joint Genome Institute"/>
            <person name="Peter M."/>
            <person name="Kohler A."/>
            <person name="Ohm R.A."/>
            <person name="Kuo A."/>
            <person name="Krutzmann J."/>
            <person name="Morin E."/>
            <person name="Arend M."/>
            <person name="Barry K.W."/>
            <person name="Binder M."/>
            <person name="Choi C."/>
            <person name="Clum A."/>
            <person name="Copeland A."/>
            <person name="Grisel N."/>
            <person name="Haridas S."/>
            <person name="Kipfer T."/>
            <person name="LaButti K."/>
            <person name="Lindquist E."/>
            <person name="Lipzen A."/>
            <person name="Maire R."/>
            <person name="Meier B."/>
            <person name="Mihaltcheva S."/>
            <person name="Molinier V."/>
            <person name="Murat C."/>
            <person name="Poggeler S."/>
            <person name="Quandt C.A."/>
            <person name="Sperisen C."/>
            <person name="Tritt A."/>
            <person name="Tisserant E."/>
            <person name="Crous P.W."/>
            <person name="Henrissat B."/>
            <person name="Nehls U."/>
            <person name="Egli S."/>
            <person name="Spatafora J.W."/>
            <person name="Grigoriev I.V."/>
            <person name="Martin F.M."/>
        </authorList>
    </citation>
    <scope>NUCLEOTIDE SEQUENCE [LARGE SCALE GENOMIC DNA]</scope>
    <source>
        <strain evidence="1 2">1.58</strain>
    </source>
</reference>
<evidence type="ECO:0000313" key="2">
    <source>
        <dbReference type="Proteomes" id="UP000250078"/>
    </source>
</evidence>
<sequence>ARFKHLNNYRELTIGFLTELLPASLLFICSLSIIVASFKFYNLLNIGRDPLNPLLNSPLLKILLSSKLSLLRSCAGGK</sequence>
<proteinExistence type="predicted"/>
<dbReference type="EMBL" id="KV748280">
    <property type="protein sequence ID" value="OCK86902.1"/>
    <property type="molecule type" value="Genomic_DNA"/>
</dbReference>
<keyword evidence="2" id="KW-1185">Reference proteome</keyword>
<accession>A0ACC8EKY4</accession>